<organism evidence="3 4">
    <name type="scientific">Phaseolus angularis</name>
    <name type="common">Azuki bean</name>
    <name type="synonym">Vigna angularis</name>
    <dbReference type="NCBI Taxonomy" id="3914"/>
    <lineage>
        <taxon>Eukaryota</taxon>
        <taxon>Viridiplantae</taxon>
        <taxon>Streptophyta</taxon>
        <taxon>Embryophyta</taxon>
        <taxon>Tracheophyta</taxon>
        <taxon>Spermatophyta</taxon>
        <taxon>Magnoliopsida</taxon>
        <taxon>eudicotyledons</taxon>
        <taxon>Gunneridae</taxon>
        <taxon>Pentapetalae</taxon>
        <taxon>rosids</taxon>
        <taxon>fabids</taxon>
        <taxon>Fabales</taxon>
        <taxon>Fabaceae</taxon>
        <taxon>Papilionoideae</taxon>
        <taxon>50 kb inversion clade</taxon>
        <taxon>NPAAA clade</taxon>
        <taxon>indigoferoid/millettioid clade</taxon>
        <taxon>Phaseoleae</taxon>
        <taxon>Vigna</taxon>
    </lineage>
</organism>
<feature type="region of interest" description="Disordered" evidence="1">
    <location>
        <begin position="206"/>
        <end position="229"/>
    </location>
</feature>
<dbReference type="Gramene" id="KOM24981">
    <property type="protein sequence ID" value="KOM24981"/>
    <property type="gene ID" value="LR48_Vigan34s002000"/>
</dbReference>
<evidence type="ECO:0000256" key="2">
    <source>
        <dbReference type="SAM" id="SignalP"/>
    </source>
</evidence>
<accession>A0A0L9T3S4</accession>
<name>A0A0L9T3S4_PHAAN</name>
<dbReference type="EMBL" id="KQ258248">
    <property type="protein sequence ID" value="KOM24981.1"/>
    <property type="molecule type" value="Genomic_DNA"/>
</dbReference>
<keyword evidence="2" id="KW-0732">Signal</keyword>
<protein>
    <submittedName>
        <fullName evidence="3">Uncharacterized protein</fullName>
    </submittedName>
</protein>
<feature type="chain" id="PRO_5005594247" evidence="2">
    <location>
        <begin position="20"/>
        <end position="229"/>
    </location>
</feature>
<feature type="region of interest" description="Disordered" evidence="1">
    <location>
        <begin position="65"/>
        <end position="104"/>
    </location>
</feature>
<reference evidence="4" key="1">
    <citation type="journal article" date="2015" name="Proc. Natl. Acad. Sci. U.S.A.">
        <title>Genome sequencing of adzuki bean (Vigna angularis) provides insight into high starch and low fat accumulation and domestication.</title>
        <authorList>
            <person name="Yang K."/>
            <person name="Tian Z."/>
            <person name="Chen C."/>
            <person name="Luo L."/>
            <person name="Zhao B."/>
            <person name="Wang Z."/>
            <person name="Yu L."/>
            <person name="Li Y."/>
            <person name="Sun Y."/>
            <person name="Li W."/>
            <person name="Chen Y."/>
            <person name="Li Y."/>
            <person name="Zhang Y."/>
            <person name="Ai D."/>
            <person name="Zhao J."/>
            <person name="Shang C."/>
            <person name="Ma Y."/>
            <person name="Wu B."/>
            <person name="Wang M."/>
            <person name="Gao L."/>
            <person name="Sun D."/>
            <person name="Zhang P."/>
            <person name="Guo F."/>
            <person name="Wang W."/>
            <person name="Li Y."/>
            <person name="Wang J."/>
            <person name="Varshney R.K."/>
            <person name="Wang J."/>
            <person name="Ling H.Q."/>
            <person name="Wan P."/>
        </authorList>
    </citation>
    <scope>NUCLEOTIDE SEQUENCE</scope>
    <source>
        <strain evidence="4">cv. Jingnong 6</strain>
    </source>
</reference>
<dbReference type="AlphaFoldDB" id="A0A0L9T3S4"/>
<evidence type="ECO:0000313" key="3">
    <source>
        <dbReference type="EMBL" id="KOM24981.1"/>
    </source>
</evidence>
<gene>
    <name evidence="3" type="ORF">LR48_Vigan34s002000</name>
</gene>
<evidence type="ECO:0000313" key="4">
    <source>
        <dbReference type="Proteomes" id="UP000053144"/>
    </source>
</evidence>
<feature type="signal peptide" evidence="2">
    <location>
        <begin position="1"/>
        <end position="19"/>
    </location>
</feature>
<feature type="compositionally biased region" description="Basic residues" evidence="1">
    <location>
        <begin position="84"/>
        <end position="94"/>
    </location>
</feature>
<proteinExistence type="predicted"/>
<dbReference type="Proteomes" id="UP000053144">
    <property type="component" value="Unassembled WGS sequence"/>
</dbReference>
<sequence length="229" mass="25173">MWLLLMLAWSILIFRDTHLHVEESSSCVGNIQAIRLLNLELWCTQQIKKHAGSGIQGAAPIQLGSSMKKRSSLAPRRGESSAAHKAKRPSHGPARRPVELDGKGSVEPAANLTICIEVSFIPAHKGVSRENEHPAKCGATVMEGSEALVQKFVPVVCTVKCWKLENGDGRSTFNHTKIEKRGTGYIGRLGALSYGDLRLDGWQRTQIGESGSSSRPRRRTEIEKEVVTR</sequence>
<evidence type="ECO:0000256" key="1">
    <source>
        <dbReference type="SAM" id="MobiDB-lite"/>
    </source>
</evidence>
<feature type="compositionally biased region" description="Basic and acidic residues" evidence="1">
    <location>
        <begin position="219"/>
        <end position="229"/>
    </location>
</feature>